<organism evidence="1 3">
    <name type="scientific">Pantherophis guttatus</name>
    <name type="common">Corn snake</name>
    <name type="synonym">Elaphe guttata</name>
    <dbReference type="NCBI Taxonomy" id="94885"/>
    <lineage>
        <taxon>Eukaryota</taxon>
        <taxon>Metazoa</taxon>
        <taxon>Chordata</taxon>
        <taxon>Craniata</taxon>
        <taxon>Vertebrata</taxon>
        <taxon>Euteleostomi</taxon>
        <taxon>Lepidosauria</taxon>
        <taxon>Squamata</taxon>
        <taxon>Bifurcata</taxon>
        <taxon>Unidentata</taxon>
        <taxon>Episquamata</taxon>
        <taxon>Toxicofera</taxon>
        <taxon>Serpentes</taxon>
        <taxon>Colubroidea</taxon>
        <taxon>Colubridae</taxon>
        <taxon>Colubrinae</taxon>
        <taxon>Pantherophis</taxon>
    </lineage>
</organism>
<evidence type="ECO:0000313" key="2">
    <source>
        <dbReference type="RefSeq" id="XP_034270551.1"/>
    </source>
</evidence>
<gene>
    <name evidence="2 3" type="primary">LOC117663786</name>
</gene>
<evidence type="ECO:0000313" key="3">
    <source>
        <dbReference type="RefSeq" id="XP_034271295.1"/>
    </source>
</evidence>
<dbReference type="RefSeq" id="XP_034270551.1">
    <property type="nucleotide sequence ID" value="XM_034414660.1"/>
</dbReference>
<proteinExistence type="predicted"/>
<evidence type="ECO:0000313" key="1">
    <source>
        <dbReference type="Proteomes" id="UP001652622"/>
    </source>
</evidence>
<accession>A0A6P9BUJ4</accession>
<dbReference type="Proteomes" id="UP001652622">
    <property type="component" value="Unplaced"/>
</dbReference>
<dbReference type="AlphaFoldDB" id="A0A6P9BUJ4"/>
<reference evidence="2 3" key="1">
    <citation type="submission" date="2025-04" db="UniProtKB">
        <authorList>
            <consortium name="RefSeq"/>
        </authorList>
    </citation>
    <scope>IDENTIFICATION</scope>
    <source>
        <tissue evidence="2 3">Blood</tissue>
    </source>
</reference>
<sequence length="350" mass="38883">MSLDATCVHNHTMYSLCLLQNKTICYNPAVPIRLNVTLWAGLAKEGTRQDPEGEGRLYLLNYTLQLKQGKQPLSLSFDACVAMNKGKGTPCGDQVWIHTYIHNHKYLCQSNFNWAYGNPNQWLPCAGSTQCSGWKCVCDFTGGGYAGCKHIDSFRRGSNNKVVMELACTHPPVASYGFGIDGTGKDPQTYLTIRVAQVFEGEVRSLGWSVYNNLQKLHKPLPISTKANNLFIELAEEVAKTLMLKSCFVCGGTNMGEQWPWEAMEANPSVYNNLSRAGNITKRVHLSGIVRTLTTNLVGRNCFVREGSEDVGQLICLGSWLVGYQQWTSPSNLSAPDKFNLTFLNYLTDL</sequence>
<dbReference type="KEGG" id="pgut:117663786"/>
<dbReference type="GeneID" id="117663786"/>
<name>A0A6P9BUJ4_PANGU</name>
<protein>
    <submittedName>
        <fullName evidence="2 3">Endogenous retrovirus group 3 member 1 Env polyprotein-like</fullName>
    </submittedName>
</protein>
<dbReference type="RefSeq" id="XP_034271295.1">
    <property type="nucleotide sequence ID" value="XM_034415404.1"/>
</dbReference>
<keyword evidence="1" id="KW-1185">Reference proteome</keyword>
<dbReference type="OMA" id="QYICHEL"/>